<protein>
    <submittedName>
        <fullName evidence="2">Uncharacterized protein</fullName>
    </submittedName>
</protein>
<organism evidence="2 3">
    <name type="scientific">Eragrostis curvula</name>
    <name type="common">weeping love grass</name>
    <dbReference type="NCBI Taxonomy" id="38414"/>
    <lineage>
        <taxon>Eukaryota</taxon>
        <taxon>Viridiplantae</taxon>
        <taxon>Streptophyta</taxon>
        <taxon>Embryophyta</taxon>
        <taxon>Tracheophyta</taxon>
        <taxon>Spermatophyta</taxon>
        <taxon>Magnoliopsida</taxon>
        <taxon>Liliopsida</taxon>
        <taxon>Poales</taxon>
        <taxon>Poaceae</taxon>
        <taxon>PACMAD clade</taxon>
        <taxon>Chloridoideae</taxon>
        <taxon>Eragrostideae</taxon>
        <taxon>Eragrostidinae</taxon>
        <taxon>Eragrostis</taxon>
    </lineage>
</organism>
<comment type="caution">
    <text evidence="2">The sequence shown here is derived from an EMBL/GenBank/DDBJ whole genome shotgun (WGS) entry which is preliminary data.</text>
</comment>
<sequence length="78" mass="8681">MPQLAPEPKEIGDDGKHPPQCKAGSKVDFHGKSVQSATLEQNLRRTRVGNVVKMPYQATHGKADGPYKMRQRSRGILR</sequence>
<feature type="compositionally biased region" description="Basic residues" evidence="1">
    <location>
        <begin position="69"/>
        <end position="78"/>
    </location>
</feature>
<accession>A0A5J9U5F5</accession>
<feature type="compositionally biased region" description="Basic and acidic residues" evidence="1">
    <location>
        <begin position="7"/>
        <end position="17"/>
    </location>
</feature>
<gene>
    <name evidence="2" type="ORF">EJB05_34979</name>
</gene>
<dbReference type="EMBL" id="RWGY01000029">
    <property type="protein sequence ID" value="TVU18863.1"/>
    <property type="molecule type" value="Genomic_DNA"/>
</dbReference>
<keyword evidence="3" id="KW-1185">Reference proteome</keyword>
<evidence type="ECO:0000313" key="2">
    <source>
        <dbReference type="EMBL" id="TVU18863.1"/>
    </source>
</evidence>
<dbReference type="AlphaFoldDB" id="A0A5J9U5F5"/>
<dbReference type="Proteomes" id="UP000324897">
    <property type="component" value="Chromosome 7"/>
</dbReference>
<name>A0A5J9U5F5_9POAL</name>
<evidence type="ECO:0000256" key="1">
    <source>
        <dbReference type="SAM" id="MobiDB-lite"/>
    </source>
</evidence>
<feature type="region of interest" description="Disordered" evidence="1">
    <location>
        <begin position="1"/>
        <end position="27"/>
    </location>
</feature>
<reference evidence="2 3" key="1">
    <citation type="journal article" date="2019" name="Sci. Rep.">
        <title>A high-quality genome of Eragrostis curvula grass provides insights into Poaceae evolution and supports new strategies to enhance forage quality.</title>
        <authorList>
            <person name="Carballo J."/>
            <person name="Santos B.A.C.M."/>
            <person name="Zappacosta D."/>
            <person name="Garbus I."/>
            <person name="Selva J.P."/>
            <person name="Gallo C.A."/>
            <person name="Diaz A."/>
            <person name="Albertini E."/>
            <person name="Caccamo M."/>
            <person name="Echenique V."/>
        </authorList>
    </citation>
    <scope>NUCLEOTIDE SEQUENCE [LARGE SCALE GENOMIC DNA]</scope>
    <source>
        <strain evidence="3">cv. Victoria</strain>
        <tissue evidence="2">Leaf</tissue>
    </source>
</reference>
<evidence type="ECO:0000313" key="3">
    <source>
        <dbReference type="Proteomes" id="UP000324897"/>
    </source>
</evidence>
<dbReference type="Gramene" id="TVU18863">
    <property type="protein sequence ID" value="TVU18863"/>
    <property type="gene ID" value="EJB05_34979"/>
</dbReference>
<proteinExistence type="predicted"/>
<feature type="region of interest" description="Disordered" evidence="1">
    <location>
        <begin position="50"/>
        <end position="78"/>
    </location>
</feature>